<feature type="transmembrane region" description="Helical" evidence="5">
    <location>
        <begin position="106"/>
        <end position="131"/>
    </location>
</feature>
<dbReference type="RefSeq" id="WP_011899949.1">
    <property type="nucleotide sequence ID" value="NZ_JAAVJF010000001.1"/>
</dbReference>
<evidence type="ECO:0000313" key="8">
    <source>
        <dbReference type="Proteomes" id="UP000554766"/>
    </source>
</evidence>
<sequence>MKRLVNILGLALFLALGVLAVAPLFLIIGDVLYRGIPAIIRLGGILEFLTGLPPDPTSEKGGIGPLLVGTLYMTALGALMGLAIGFPIGVYIGTMRKEFFANIARASVNVLVEFPTITIGLFVYAVFTVVATDVNNVLLGPLSDWLAGVLGDWVRQFIGPLAGFNAYAGASALAIVMIPYVALVTASAYASIPDSIREAAYSIGGSEFNSVFIVMRKAVARALLTAALLGTAKIAGETAPLLFTAFGNYYYAPFTERTGAVPLWIWYAAQTPYDVLITSAYGAAAVLLLIVLALFAIAKLATRER</sequence>
<dbReference type="OMA" id="YDRAWAA"/>
<evidence type="ECO:0000256" key="2">
    <source>
        <dbReference type="ARBA" id="ARBA00022692"/>
    </source>
</evidence>
<dbReference type="AlphaFoldDB" id="A0A7L4P7F1"/>
<gene>
    <name evidence="7" type="ORF">HC235_03235</name>
</gene>
<dbReference type="PROSITE" id="PS50928">
    <property type="entry name" value="ABC_TM1"/>
    <property type="match status" value="1"/>
</dbReference>
<dbReference type="EMBL" id="JAAVJF010000001">
    <property type="protein sequence ID" value="NYR14989.1"/>
    <property type="molecule type" value="Genomic_DNA"/>
</dbReference>
<accession>A0A7L4P7F1</accession>
<dbReference type="InterPro" id="IPR051408">
    <property type="entry name" value="Phosphate_transprt_permease"/>
</dbReference>
<keyword evidence="2 5" id="KW-0812">Transmembrane</keyword>
<keyword evidence="8" id="KW-1185">Reference proteome</keyword>
<feature type="domain" description="ABC transmembrane type-1" evidence="6">
    <location>
        <begin position="67"/>
        <end position="298"/>
    </location>
</feature>
<feature type="transmembrane region" description="Helical" evidence="5">
    <location>
        <begin position="71"/>
        <end position="94"/>
    </location>
</feature>
<dbReference type="Proteomes" id="UP000554766">
    <property type="component" value="Unassembled WGS sequence"/>
</dbReference>
<keyword evidence="5" id="KW-0813">Transport</keyword>
<keyword evidence="4 5" id="KW-0472">Membrane</keyword>
<comment type="subcellular location">
    <subcellularLocation>
        <location evidence="5">Cell membrane</location>
        <topology evidence="5">Multi-pass membrane protein</topology>
    </subcellularLocation>
    <subcellularLocation>
        <location evidence="1">Membrane</location>
        <topology evidence="1">Multi-pass membrane protein</topology>
    </subcellularLocation>
</comment>
<evidence type="ECO:0000256" key="5">
    <source>
        <dbReference type="RuleBase" id="RU363032"/>
    </source>
</evidence>
<evidence type="ECO:0000256" key="4">
    <source>
        <dbReference type="ARBA" id="ARBA00023136"/>
    </source>
</evidence>
<dbReference type="CDD" id="cd06261">
    <property type="entry name" value="TM_PBP2"/>
    <property type="match status" value="1"/>
</dbReference>
<dbReference type="GO" id="GO:0055085">
    <property type="term" value="P:transmembrane transport"/>
    <property type="evidence" value="ECO:0007669"/>
    <property type="project" value="InterPro"/>
</dbReference>
<dbReference type="Pfam" id="PF00528">
    <property type="entry name" value="BPD_transp_1"/>
    <property type="match status" value="1"/>
</dbReference>
<name>A0A7L4P7F1_9CREN</name>
<feature type="transmembrane region" description="Helical" evidence="5">
    <location>
        <begin position="166"/>
        <end position="192"/>
    </location>
</feature>
<dbReference type="PANTHER" id="PTHR42922:SF1">
    <property type="entry name" value="PHOSPHATE TRANSPORT SYSTEM PERMEASE PROTEIN PSTA"/>
    <property type="match status" value="1"/>
</dbReference>
<comment type="similarity">
    <text evidence="5">Belongs to the binding-protein-dependent transport system permease family.</text>
</comment>
<evidence type="ECO:0000256" key="1">
    <source>
        <dbReference type="ARBA" id="ARBA00004141"/>
    </source>
</evidence>
<feature type="transmembrane region" description="Helical" evidence="5">
    <location>
        <begin position="7"/>
        <end position="28"/>
    </location>
</feature>
<organism evidence="7 8">
    <name type="scientific">Pyrobaculum arsenaticum</name>
    <dbReference type="NCBI Taxonomy" id="121277"/>
    <lineage>
        <taxon>Archaea</taxon>
        <taxon>Thermoproteota</taxon>
        <taxon>Thermoprotei</taxon>
        <taxon>Thermoproteales</taxon>
        <taxon>Thermoproteaceae</taxon>
        <taxon>Pyrobaculum</taxon>
    </lineage>
</organism>
<dbReference type="GeneID" id="5055127"/>
<keyword evidence="3 5" id="KW-1133">Transmembrane helix</keyword>
<dbReference type="Gene3D" id="1.10.3720.10">
    <property type="entry name" value="MetI-like"/>
    <property type="match status" value="1"/>
</dbReference>
<dbReference type="InterPro" id="IPR000515">
    <property type="entry name" value="MetI-like"/>
</dbReference>
<evidence type="ECO:0000313" key="7">
    <source>
        <dbReference type="EMBL" id="NYR14989.1"/>
    </source>
</evidence>
<comment type="caution">
    <text evidence="7">The sequence shown here is derived from an EMBL/GenBank/DDBJ whole genome shotgun (WGS) entry which is preliminary data.</text>
</comment>
<reference evidence="7 8" key="1">
    <citation type="journal article" date="2020" name="Nat. Commun.">
        <title>The structures of two archaeal type IV pili illuminate evolutionary relationships.</title>
        <authorList>
            <person name="Wang F."/>
            <person name="Baquero D.P."/>
            <person name="Su Z."/>
            <person name="Beltran L.C."/>
            <person name="Prangishvili D."/>
            <person name="Krupovic M."/>
            <person name="Egelman E.H."/>
        </authorList>
    </citation>
    <scope>NUCLEOTIDE SEQUENCE [LARGE SCALE GENOMIC DNA]</scope>
    <source>
        <strain evidence="7 8">2GA</strain>
    </source>
</reference>
<evidence type="ECO:0000259" key="6">
    <source>
        <dbReference type="PROSITE" id="PS50928"/>
    </source>
</evidence>
<dbReference type="SUPFAM" id="SSF161098">
    <property type="entry name" value="MetI-like"/>
    <property type="match status" value="1"/>
</dbReference>
<proteinExistence type="inferred from homology"/>
<evidence type="ECO:0000256" key="3">
    <source>
        <dbReference type="ARBA" id="ARBA00022989"/>
    </source>
</evidence>
<dbReference type="GO" id="GO:0005886">
    <property type="term" value="C:plasma membrane"/>
    <property type="evidence" value="ECO:0007669"/>
    <property type="project" value="UniProtKB-SubCell"/>
</dbReference>
<dbReference type="InterPro" id="IPR035906">
    <property type="entry name" value="MetI-like_sf"/>
</dbReference>
<feature type="transmembrane region" description="Helical" evidence="5">
    <location>
        <begin position="280"/>
        <end position="301"/>
    </location>
</feature>
<protein>
    <submittedName>
        <fullName evidence="7">ABC transporter permease subunit</fullName>
    </submittedName>
</protein>
<dbReference type="PANTHER" id="PTHR42922">
    <property type="entry name" value="PHOSPHATE TRANSPORT SYSTEM PERMEASE PROTEIN PSTA"/>
    <property type="match status" value="1"/>
</dbReference>